<sequence length="85" mass="9774">MSHNVRILRRGEVCERVNCSPSTIDRLEAARQFPQRVQLSPYTVGWVEAEVTEWVEERMRARAGERRIGDGRPSKRHPPASHAPL</sequence>
<dbReference type="Proteomes" id="UP000663400">
    <property type="component" value="Chromosome"/>
</dbReference>
<accession>A0ABX7RFA4</accession>
<name>A0ABX7RFA4_9GAMM</name>
<dbReference type="EMBL" id="CP071517">
    <property type="protein sequence ID" value="QSX75612.1"/>
    <property type="molecule type" value="Genomic_DNA"/>
</dbReference>
<proteinExistence type="predicted"/>
<evidence type="ECO:0000256" key="1">
    <source>
        <dbReference type="SAM" id="MobiDB-lite"/>
    </source>
</evidence>
<dbReference type="Pfam" id="PF05930">
    <property type="entry name" value="Phage_AlpA"/>
    <property type="match status" value="1"/>
</dbReference>
<dbReference type="InterPro" id="IPR010260">
    <property type="entry name" value="AlpA"/>
</dbReference>
<evidence type="ECO:0000313" key="3">
    <source>
        <dbReference type="Proteomes" id="UP000663400"/>
    </source>
</evidence>
<keyword evidence="3" id="KW-1185">Reference proteome</keyword>
<feature type="compositionally biased region" description="Basic and acidic residues" evidence="1">
    <location>
        <begin position="63"/>
        <end position="73"/>
    </location>
</feature>
<dbReference type="InterPro" id="IPR052931">
    <property type="entry name" value="Prophage_regulatory_activator"/>
</dbReference>
<dbReference type="PANTHER" id="PTHR36154">
    <property type="entry name" value="DNA-BINDING TRANSCRIPTIONAL ACTIVATOR ALPA"/>
    <property type="match status" value="1"/>
</dbReference>
<reference evidence="2 3" key="1">
    <citation type="submission" date="2021-02" db="EMBL/GenBank/DDBJ databases">
        <title>Lysobacter arenosi sp. nov., isolated from soil of gangwondo yeongwol, south Korea.</title>
        <authorList>
            <person name="Kim K.R."/>
            <person name="Kim K.H."/>
            <person name="Jeon C.O."/>
        </authorList>
    </citation>
    <scope>NUCLEOTIDE SEQUENCE [LARGE SCALE GENOMIC DNA]</scope>
    <source>
        <strain evidence="2 3">R7</strain>
    </source>
</reference>
<evidence type="ECO:0000313" key="2">
    <source>
        <dbReference type="EMBL" id="QSX75612.1"/>
    </source>
</evidence>
<dbReference type="RefSeq" id="WP_200604968.1">
    <property type="nucleotide sequence ID" value="NZ_CP071517.1"/>
</dbReference>
<protein>
    <submittedName>
        <fullName evidence="2">AlpA family phage regulatory protein</fullName>
    </submittedName>
</protein>
<organism evidence="2 3">
    <name type="scientific">Lysobacter arenosi</name>
    <dbReference type="NCBI Taxonomy" id="2795387"/>
    <lineage>
        <taxon>Bacteria</taxon>
        <taxon>Pseudomonadati</taxon>
        <taxon>Pseudomonadota</taxon>
        <taxon>Gammaproteobacteria</taxon>
        <taxon>Lysobacterales</taxon>
        <taxon>Lysobacteraceae</taxon>
        <taxon>Lysobacter</taxon>
    </lineage>
</organism>
<feature type="region of interest" description="Disordered" evidence="1">
    <location>
        <begin position="63"/>
        <end position="85"/>
    </location>
</feature>
<dbReference type="PANTHER" id="PTHR36154:SF1">
    <property type="entry name" value="DNA-BINDING TRANSCRIPTIONAL ACTIVATOR ALPA"/>
    <property type="match status" value="1"/>
</dbReference>
<gene>
    <name evidence="2" type="ORF">HIV01_003510</name>
</gene>